<dbReference type="InterPro" id="IPR058192">
    <property type="entry name" value="WHD_ROQ1-like"/>
</dbReference>
<dbReference type="GO" id="GO:0043531">
    <property type="term" value="F:ADP binding"/>
    <property type="evidence" value="ECO:0007669"/>
    <property type="project" value="InterPro"/>
</dbReference>
<dbReference type="PROSITE" id="PS50104">
    <property type="entry name" value="TIR"/>
    <property type="match status" value="1"/>
</dbReference>
<dbReference type="PANTHER" id="PTHR11017">
    <property type="entry name" value="LEUCINE-RICH REPEAT-CONTAINING PROTEIN"/>
    <property type="match status" value="1"/>
</dbReference>
<dbReference type="GO" id="GO:0061809">
    <property type="term" value="F:NAD+ nucleosidase activity, cyclic ADP-ribose generating"/>
    <property type="evidence" value="ECO:0007669"/>
    <property type="project" value="UniProtKB-EC"/>
</dbReference>
<keyword evidence="3" id="KW-0677">Repeat</keyword>
<dbReference type="InterPro" id="IPR044974">
    <property type="entry name" value="Disease_R_plants"/>
</dbReference>
<keyword evidence="4" id="KW-0378">Hydrolase</keyword>
<evidence type="ECO:0000313" key="9">
    <source>
        <dbReference type="EMBL" id="CAH1426314.1"/>
    </source>
</evidence>
<dbReference type="InterPro" id="IPR032675">
    <property type="entry name" value="LRR_dom_sf"/>
</dbReference>
<name>A0AAU9MJJ4_9ASTR</name>
<evidence type="ECO:0000259" key="8">
    <source>
        <dbReference type="PROSITE" id="PS50104"/>
    </source>
</evidence>
<sequence length="1290" mass="147558">MAIAQPCFSYDIFLSFRGEDTRNGFTDHLYTALKQAGIRAFRDNDSMERGKMLKLELKKAIHESAISLIVFSEGYASSKWCLDEVMMIIEEHETSSCKHQFVPVFYKVEPSDVRNQTGCFKDAFDVYDDEVNVETNLRKKKKLLEKVGAWRDSLNKAATFTGLVYKDGYESRFIINILNVVIKKVDNKALHIEEKLVGIKDHLAEIQSWLEDRSPDAVVLLIDGMGGIGKSTIAKCIFNLNFRNYNGSCFLADINKETSNKNSTLNRFQSQLLSTILRSEKEETIWNVDEGTNKVTNAISNKKVLLILDDVATMEQLDALLGPKRFYPGSKVVITTRHTWLLTAFKDHGKVHSLGTLSMGDATELLSLHAFGQHQPVEPYIVHLELVVQRCNGLPLALKVLGSSLREKTNDEWEDAIHKLAAIPHREIQEVLQISYETLADDKDKGLFLHIAFFLEGEERDYIVKLLTECNLHPIVGIKNLMDRCLVYVEDGRVMMHQLIKEMGREVVRQESEKEPGKRSRLWDHQDCINVLQDHTGTETVEGLTLDIQKFMEAESRDDDAYFQISALEKMKSLILLQLKNVVFSGKYKKFPRKLRLLSWHGFSLKAIPGDISLEKLVILDMSYSKLTRVWDNFMYIGSLKILNLSYSFDLIETPDFGGFPNLESLILRHCWSLIKVGELIPHLKKLNSLDLTNCRSLRDLPCLPRSVESLQISGCKKLEVLGSIADLTKLGSLDLSDCESLRNLWCLPSSIEWLYMNGCKKLEVLGSFANLTRLYSLDLTNCESLRNLPCLPRSLNYLKLYGCKNLEVLGSFANLTQLYSLDLSYCISLRDLPCLPRSLDSLQMCGCGVLGRVDQCLDSFSSLSFLTEVNLSHSYLFVNSFPDEWGSLVSLVKLNIDGNNITFLPKCVQTLPRIEELRVSHCSKLQSVLGLPNSVNELFVNDNESLEKVQPAENSRTVVHHMNCPKLCEITGRYKIQLIDKVERKIIRYLGLESNACEGMELDLEVFHEFGIFSTFVSEKQTPSYSCFTYKEMGSRISFKVPLYSNSLRIIGFNMCVVLSLSFLQMGLDLEIGVQNKTKDLLWSYFKRDQNIRKNAGNFALLSLWRCGNLLEGGDEIIIRVFSRIIRVEECCINLIYEDYEELLDEERKEAHDVNVFDQMLWTDRMDKDISHYVFPGKKHVFRDDHLEYNARKEKWERPTISYPINSPQDRSLVVDTRYFIKGIQDKVESKIQVLHEFGIFSTCVSEHLFASESIYWCVENGDHIVGPFVTFMCGVASFTILRWICILD</sequence>
<dbReference type="PRINTS" id="PR00364">
    <property type="entry name" value="DISEASERSIST"/>
</dbReference>
<keyword evidence="7" id="KW-0472">Membrane</keyword>
<keyword evidence="10" id="KW-1185">Reference proteome</keyword>
<dbReference type="GO" id="GO:0007165">
    <property type="term" value="P:signal transduction"/>
    <property type="evidence" value="ECO:0007669"/>
    <property type="project" value="InterPro"/>
</dbReference>
<dbReference type="GO" id="GO:0006952">
    <property type="term" value="P:defense response"/>
    <property type="evidence" value="ECO:0007669"/>
    <property type="project" value="InterPro"/>
</dbReference>
<evidence type="ECO:0000256" key="2">
    <source>
        <dbReference type="ARBA" id="ARBA00022614"/>
    </source>
</evidence>
<dbReference type="InterPro" id="IPR035897">
    <property type="entry name" value="Toll_tir_struct_dom_sf"/>
</dbReference>
<keyword evidence="5" id="KW-0520">NAD</keyword>
<dbReference type="Gene3D" id="1.10.8.430">
    <property type="entry name" value="Helical domain of apoptotic protease-activating factors"/>
    <property type="match status" value="1"/>
</dbReference>
<dbReference type="EMBL" id="CAKMRJ010002223">
    <property type="protein sequence ID" value="CAH1426314.1"/>
    <property type="molecule type" value="Genomic_DNA"/>
</dbReference>
<keyword evidence="7" id="KW-1133">Transmembrane helix</keyword>
<comment type="caution">
    <text evidence="9">The sequence shown here is derived from an EMBL/GenBank/DDBJ whole genome shotgun (WGS) entry which is preliminary data.</text>
</comment>
<accession>A0AAU9MJJ4</accession>
<organism evidence="9 10">
    <name type="scientific">Lactuca virosa</name>
    <dbReference type="NCBI Taxonomy" id="75947"/>
    <lineage>
        <taxon>Eukaryota</taxon>
        <taxon>Viridiplantae</taxon>
        <taxon>Streptophyta</taxon>
        <taxon>Embryophyta</taxon>
        <taxon>Tracheophyta</taxon>
        <taxon>Spermatophyta</taxon>
        <taxon>Magnoliopsida</taxon>
        <taxon>eudicotyledons</taxon>
        <taxon>Gunneridae</taxon>
        <taxon>Pentapetalae</taxon>
        <taxon>asterids</taxon>
        <taxon>campanulids</taxon>
        <taxon>Asterales</taxon>
        <taxon>Asteraceae</taxon>
        <taxon>Cichorioideae</taxon>
        <taxon>Cichorieae</taxon>
        <taxon>Lactucinae</taxon>
        <taxon>Lactuca</taxon>
    </lineage>
</organism>
<dbReference type="SMART" id="SM00255">
    <property type="entry name" value="TIR"/>
    <property type="match status" value="1"/>
</dbReference>
<protein>
    <recommendedName>
        <fullName evidence="1">ADP-ribosyl cyclase/cyclic ADP-ribose hydrolase</fullName>
        <ecNumber evidence="1">3.2.2.6</ecNumber>
    </recommendedName>
</protein>
<evidence type="ECO:0000256" key="4">
    <source>
        <dbReference type="ARBA" id="ARBA00022801"/>
    </source>
</evidence>
<evidence type="ECO:0000256" key="3">
    <source>
        <dbReference type="ARBA" id="ARBA00022737"/>
    </source>
</evidence>
<proteinExistence type="predicted"/>
<dbReference type="Pfam" id="PF00931">
    <property type="entry name" value="NB-ARC"/>
    <property type="match status" value="1"/>
</dbReference>
<dbReference type="SUPFAM" id="SSF52540">
    <property type="entry name" value="P-loop containing nucleoside triphosphate hydrolases"/>
    <property type="match status" value="1"/>
</dbReference>
<keyword evidence="2" id="KW-0433">Leucine-rich repeat</keyword>
<evidence type="ECO:0000313" key="10">
    <source>
        <dbReference type="Proteomes" id="UP001157418"/>
    </source>
</evidence>
<evidence type="ECO:0000256" key="7">
    <source>
        <dbReference type="SAM" id="Phobius"/>
    </source>
</evidence>
<dbReference type="Gene3D" id="3.80.10.10">
    <property type="entry name" value="Ribonuclease Inhibitor"/>
    <property type="match status" value="2"/>
</dbReference>
<dbReference type="InterPro" id="IPR000157">
    <property type="entry name" value="TIR_dom"/>
</dbReference>
<comment type="catalytic activity">
    <reaction evidence="6">
        <text>NAD(+) + H2O = ADP-D-ribose + nicotinamide + H(+)</text>
        <dbReference type="Rhea" id="RHEA:16301"/>
        <dbReference type="ChEBI" id="CHEBI:15377"/>
        <dbReference type="ChEBI" id="CHEBI:15378"/>
        <dbReference type="ChEBI" id="CHEBI:17154"/>
        <dbReference type="ChEBI" id="CHEBI:57540"/>
        <dbReference type="ChEBI" id="CHEBI:57967"/>
        <dbReference type="EC" id="3.2.2.6"/>
    </reaction>
    <physiologicalReaction direction="left-to-right" evidence="6">
        <dbReference type="Rhea" id="RHEA:16302"/>
    </physiologicalReaction>
</comment>
<dbReference type="InterPro" id="IPR045344">
    <property type="entry name" value="C-JID"/>
</dbReference>
<dbReference type="InterPro" id="IPR002182">
    <property type="entry name" value="NB-ARC"/>
</dbReference>
<dbReference type="Proteomes" id="UP001157418">
    <property type="component" value="Unassembled WGS sequence"/>
</dbReference>
<dbReference type="Pfam" id="PF23282">
    <property type="entry name" value="WHD_ROQ1"/>
    <property type="match status" value="1"/>
</dbReference>
<dbReference type="SUPFAM" id="SSF52200">
    <property type="entry name" value="Toll/Interleukin receptor TIR domain"/>
    <property type="match status" value="1"/>
</dbReference>
<keyword evidence="7" id="KW-0812">Transmembrane</keyword>
<dbReference type="Pfam" id="PF01582">
    <property type="entry name" value="TIR"/>
    <property type="match status" value="1"/>
</dbReference>
<gene>
    <name evidence="9" type="ORF">LVIROSA_LOCUS13403</name>
</gene>
<dbReference type="FunFam" id="3.40.50.10140:FF:000007">
    <property type="entry name" value="Disease resistance protein (TIR-NBS-LRR class)"/>
    <property type="match status" value="1"/>
</dbReference>
<dbReference type="Gene3D" id="3.40.50.10140">
    <property type="entry name" value="Toll/interleukin-1 receptor homology (TIR) domain"/>
    <property type="match status" value="1"/>
</dbReference>
<evidence type="ECO:0000256" key="5">
    <source>
        <dbReference type="ARBA" id="ARBA00023027"/>
    </source>
</evidence>
<dbReference type="InterPro" id="IPR042197">
    <property type="entry name" value="Apaf_helical"/>
</dbReference>
<dbReference type="Pfam" id="PF20160">
    <property type="entry name" value="C-JID"/>
    <property type="match status" value="1"/>
</dbReference>
<dbReference type="EC" id="3.2.2.6" evidence="1"/>
<reference evidence="9 10" key="1">
    <citation type="submission" date="2022-01" db="EMBL/GenBank/DDBJ databases">
        <authorList>
            <person name="Xiong W."/>
            <person name="Schranz E."/>
        </authorList>
    </citation>
    <scope>NUCLEOTIDE SEQUENCE [LARGE SCALE GENOMIC DNA]</scope>
</reference>
<feature type="transmembrane region" description="Helical" evidence="7">
    <location>
        <begin position="1266"/>
        <end position="1287"/>
    </location>
</feature>
<dbReference type="Gene3D" id="3.40.50.300">
    <property type="entry name" value="P-loop containing nucleotide triphosphate hydrolases"/>
    <property type="match status" value="1"/>
</dbReference>
<dbReference type="PANTHER" id="PTHR11017:SF305">
    <property type="entry name" value="TMV RESISTANCE PROTEIN N-LIKE"/>
    <property type="match status" value="1"/>
</dbReference>
<evidence type="ECO:0000256" key="6">
    <source>
        <dbReference type="ARBA" id="ARBA00047304"/>
    </source>
</evidence>
<evidence type="ECO:0000256" key="1">
    <source>
        <dbReference type="ARBA" id="ARBA00011982"/>
    </source>
</evidence>
<dbReference type="InterPro" id="IPR027417">
    <property type="entry name" value="P-loop_NTPase"/>
</dbReference>
<feature type="domain" description="TIR" evidence="8">
    <location>
        <begin position="8"/>
        <end position="147"/>
    </location>
</feature>
<dbReference type="SUPFAM" id="SSF52058">
    <property type="entry name" value="L domain-like"/>
    <property type="match status" value="2"/>
</dbReference>